<dbReference type="GO" id="GO:0046872">
    <property type="term" value="F:metal ion binding"/>
    <property type="evidence" value="ECO:0007669"/>
    <property type="project" value="TreeGrafter"/>
</dbReference>
<accession>A0A1M5S9E3</accession>
<dbReference type="EMBL" id="FQWD01000009">
    <property type="protein sequence ID" value="SHH35075.1"/>
    <property type="molecule type" value="Genomic_DNA"/>
</dbReference>
<dbReference type="InterPro" id="IPR039013">
    <property type="entry name" value="YgiF"/>
</dbReference>
<feature type="domain" description="CYTH" evidence="1">
    <location>
        <begin position="1"/>
        <end position="209"/>
    </location>
</feature>
<proteinExistence type="predicted"/>
<organism evidence="2 3">
    <name type="scientific">Marisediminitalea aggregata</name>
    <dbReference type="NCBI Taxonomy" id="634436"/>
    <lineage>
        <taxon>Bacteria</taxon>
        <taxon>Pseudomonadati</taxon>
        <taxon>Pseudomonadota</taxon>
        <taxon>Gammaproteobacteria</taxon>
        <taxon>Alteromonadales</taxon>
        <taxon>Alteromonadaceae</taxon>
        <taxon>Marisediminitalea</taxon>
    </lineage>
</organism>
<dbReference type="GO" id="GO:0050355">
    <property type="term" value="F:inorganic triphosphate phosphatase activity"/>
    <property type="evidence" value="ECO:0007669"/>
    <property type="project" value="InterPro"/>
</dbReference>
<dbReference type="AlphaFoldDB" id="A0A1M5S9E3"/>
<name>A0A1M5S9E3_9ALTE</name>
<dbReference type="Gene3D" id="2.40.320.10">
    <property type="entry name" value="Hypothetical Protein Pfu-838710-001"/>
    <property type="match status" value="1"/>
</dbReference>
<dbReference type="RefSeq" id="WP_073325272.1">
    <property type="nucleotide sequence ID" value="NZ_FQWD01000009.1"/>
</dbReference>
<evidence type="ECO:0000259" key="1">
    <source>
        <dbReference type="PROSITE" id="PS51707"/>
    </source>
</evidence>
<dbReference type="STRING" id="634436.SAMN05216361_4350"/>
<evidence type="ECO:0000313" key="2">
    <source>
        <dbReference type="EMBL" id="SHH35075.1"/>
    </source>
</evidence>
<dbReference type="OrthoDB" id="3034217at2"/>
<evidence type="ECO:0000313" key="3">
    <source>
        <dbReference type="Proteomes" id="UP000184520"/>
    </source>
</evidence>
<dbReference type="PANTHER" id="PTHR39569:SF1">
    <property type="entry name" value="INORGANIC TRIPHOSPHATASE"/>
    <property type="match status" value="1"/>
</dbReference>
<sequence length="503" mass="57559">MSETEIKFVVRDNPLEALKDAVFPLLKEKGVNIEEQGQSFLQNDYYDTPEHLFQQHKIGMRVRGANGEFEQTVKTNGKVSGGLHQRLELNVPLANEQPDLTLFETMQWPEGEDGKSLNTRLTKQFGTHFSRTQFDLVFEDAEIELVVDIGEVSAPQQQNASPICEIELELKQGNLLRMFELATLLPGKLPVRLSDTSKAAQGYQLLHGVQNKISPLPDFLPLTENVTTEEAFCQALACGLRHWQVHEHLFFETQSPKMLTEITRAVRMLMQTVSLYLPVLQCPALLALHKKLMRYAEAWLWQDDLQSLRMLLSKKSLFNKRLSRYPALLSYLQGRQAGLLQAHDPQSKLYEDTPSLLKLSIAQILQEKPWRGAATGYDLPLMEHAKGWLSQGWQTIQQSMPIQRQMHAANYTSVEVLLRQTLFNGFLVADLFAHSRGHFRAPWLDILTGIDELNALLLLKKSVFDAELAEQRELLEWVQEKTQNLLRVMERSRQAAMSGEIYW</sequence>
<dbReference type="InterPro" id="IPR033469">
    <property type="entry name" value="CYTH-like_dom_sf"/>
</dbReference>
<dbReference type="Pfam" id="PF01928">
    <property type="entry name" value="CYTH"/>
    <property type="match status" value="1"/>
</dbReference>
<reference evidence="3" key="1">
    <citation type="submission" date="2016-11" db="EMBL/GenBank/DDBJ databases">
        <authorList>
            <person name="Varghese N."/>
            <person name="Submissions S."/>
        </authorList>
    </citation>
    <scope>NUCLEOTIDE SEQUENCE [LARGE SCALE GENOMIC DNA]</scope>
    <source>
        <strain evidence="3">CGMCC 1.8995</strain>
    </source>
</reference>
<dbReference type="CDD" id="cd07756">
    <property type="entry name" value="CYTH-like_Pase_CHAD"/>
    <property type="match status" value="1"/>
</dbReference>
<protein>
    <submittedName>
        <fullName evidence="2">Triphosphatase</fullName>
    </submittedName>
</protein>
<gene>
    <name evidence="2" type="ORF">SAMN05216361_4350</name>
</gene>
<dbReference type="PROSITE" id="PS51707">
    <property type="entry name" value="CYTH"/>
    <property type="match status" value="1"/>
</dbReference>
<dbReference type="Proteomes" id="UP000184520">
    <property type="component" value="Unassembled WGS sequence"/>
</dbReference>
<keyword evidence="3" id="KW-1185">Reference proteome</keyword>
<dbReference type="PANTHER" id="PTHR39569">
    <property type="entry name" value="INORGANIC TRIPHOSPHATASE"/>
    <property type="match status" value="1"/>
</dbReference>
<dbReference type="SMART" id="SM01118">
    <property type="entry name" value="CYTH"/>
    <property type="match status" value="1"/>
</dbReference>
<dbReference type="InterPro" id="IPR023577">
    <property type="entry name" value="CYTH_domain"/>
</dbReference>
<dbReference type="SUPFAM" id="SSF55154">
    <property type="entry name" value="CYTH-like phosphatases"/>
    <property type="match status" value="1"/>
</dbReference>